<dbReference type="EMBL" id="LJRO01000176">
    <property type="protein sequence ID" value="KPZ01439.1"/>
    <property type="molecule type" value="Genomic_DNA"/>
</dbReference>
<evidence type="ECO:0000313" key="2">
    <source>
        <dbReference type="Proteomes" id="UP000050523"/>
    </source>
</evidence>
<organism evidence="1 2">
    <name type="scientific">Pseudomonas tremae</name>
    <dbReference type="NCBI Taxonomy" id="200454"/>
    <lineage>
        <taxon>Bacteria</taxon>
        <taxon>Pseudomonadati</taxon>
        <taxon>Pseudomonadota</taxon>
        <taxon>Gammaproteobacteria</taxon>
        <taxon>Pseudomonadales</taxon>
        <taxon>Pseudomonadaceae</taxon>
        <taxon>Pseudomonas</taxon>
    </lineage>
</organism>
<accession>A0AA40P4Z1</accession>
<dbReference type="AlphaFoldDB" id="A0AA40P4Z1"/>
<sequence>MSGKIHFFDVVDDLFALSRELGGKQFNGEPAAFDAILDTEPALAMIIDGLVSHQHIFRLKPGNVTSCKTQLLFDTIKRGGNVQGVTLVTLKTEDVFLGQNKCRAPASAFFIIEYDAQVLYGF</sequence>
<dbReference type="Proteomes" id="UP000050523">
    <property type="component" value="Unassembled WGS sequence"/>
</dbReference>
<gene>
    <name evidence="1" type="ORF">ALO43_200002</name>
</gene>
<reference evidence="1 2" key="1">
    <citation type="submission" date="2015-09" db="EMBL/GenBank/DDBJ databases">
        <title>Genome announcement of multiple Pseudomonas syringae strains.</title>
        <authorList>
            <person name="Thakur S."/>
            <person name="Wang P.W."/>
            <person name="Gong Y."/>
            <person name="Weir B.S."/>
            <person name="Guttman D.S."/>
        </authorList>
    </citation>
    <scope>NUCLEOTIDE SEQUENCE [LARGE SCALE GENOMIC DNA]</scope>
    <source>
        <strain evidence="1 2">ICMP9151</strain>
    </source>
</reference>
<comment type="caution">
    <text evidence="1">The sequence shown here is derived from an EMBL/GenBank/DDBJ whole genome shotgun (WGS) entry which is preliminary data.</text>
</comment>
<name>A0AA40P4Z1_9PSED</name>
<proteinExistence type="predicted"/>
<protein>
    <submittedName>
        <fullName evidence="1">Uncharacterized protein</fullName>
    </submittedName>
</protein>
<evidence type="ECO:0000313" key="1">
    <source>
        <dbReference type="EMBL" id="KPZ01439.1"/>
    </source>
</evidence>